<dbReference type="Gene3D" id="3.30.160.60">
    <property type="entry name" value="Classic Zinc Finger"/>
    <property type="match status" value="1"/>
</dbReference>
<feature type="region of interest" description="Disordered" evidence="15">
    <location>
        <begin position="197"/>
        <end position="219"/>
    </location>
</feature>
<reference evidence="18 19" key="2">
    <citation type="submission" date="2019-01" db="EMBL/GenBank/DDBJ databases">
        <title>The decoding of complex shrimp genome reveals the adaptation for benthos swimmer, frequently molting mechanism and breeding impact on genome.</title>
        <authorList>
            <person name="Sun Y."/>
            <person name="Gao Y."/>
            <person name="Yu Y."/>
        </authorList>
    </citation>
    <scope>NUCLEOTIDE SEQUENCE [LARGE SCALE GENOMIC DNA]</scope>
    <source>
        <tissue evidence="18">Muscle</tissue>
    </source>
</reference>
<dbReference type="PANTHER" id="PTHR21220:SF0">
    <property type="entry name" value="DNA-DEPENDENT METALLOPROTEASE SPRTN"/>
    <property type="match status" value="1"/>
</dbReference>
<evidence type="ECO:0000256" key="8">
    <source>
        <dbReference type="ARBA" id="ARBA00022771"/>
    </source>
</evidence>
<keyword evidence="19" id="KW-1185">Reference proteome</keyword>
<dbReference type="AlphaFoldDB" id="A0A3R7LZ35"/>
<evidence type="ECO:0000256" key="9">
    <source>
        <dbReference type="ARBA" id="ARBA00022801"/>
    </source>
</evidence>
<evidence type="ECO:0000256" key="12">
    <source>
        <dbReference type="ARBA" id="ARBA00023204"/>
    </source>
</evidence>
<dbReference type="GO" id="GO:0005694">
    <property type="term" value="C:chromosome"/>
    <property type="evidence" value="ECO:0007669"/>
    <property type="project" value="UniProtKB-SubCell"/>
</dbReference>
<organism evidence="18 19">
    <name type="scientific">Penaeus vannamei</name>
    <name type="common">Whiteleg shrimp</name>
    <name type="synonym">Litopenaeus vannamei</name>
    <dbReference type="NCBI Taxonomy" id="6689"/>
    <lineage>
        <taxon>Eukaryota</taxon>
        <taxon>Metazoa</taxon>
        <taxon>Ecdysozoa</taxon>
        <taxon>Arthropoda</taxon>
        <taxon>Crustacea</taxon>
        <taxon>Multicrustacea</taxon>
        <taxon>Malacostraca</taxon>
        <taxon>Eumalacostraca</taxon>
        <taxon>Eucarida</taxon>
        <taxon>Decapoda</taxon>
        <taxon>Dendrobranchiata</taxon>
        <taxon>Penaeoidea</taxon>
        <taxon>Penaeidae</taxon>
        <taxon>Penaeus</taxon>
    </lineage>
</organism>
<reference evidence="18 19" key="1">
    <citation type="submission" date="2018-04" db="EMBL/GenBank/DDBJ databases">
        <authorList>
            <person name="Zhang X."/>
            <person name="Yuan J."/>
            <person name="Li F."/>
            <person name="Xiang J."/>
        </authorList>
    </citation>
    <scope>NUCLEOTIDE SEQUENCE [LARGE SCALE GENOMIC DNA]</scope>
    <source>
        <tissue evidence="18">Muscle</tissue>
    </source>
</reference>
<dbReference type="InterPro" id="IPR006642">
    <property type="entry name" value="Rad18_UBZ4"/>
</dbReference>
<evidence type="ECO:0000256" key="1">
    <source>
        <dbReference type="ARBA" id="ARBA00004123"/>
    </source>
</evidence>
<gene>
    <name evidence="18" type="ORF">C7M84_013391</name>
</gene>
<comment type="subcellular location">
    <subcellularLocation>
        <location evidence="2">Chromosome</location>
    </subcellularLocation>
    <subcellularLocation>
        <location evidence="1">Nucleus</location>
    </subcellularLocation>
</comment>
<evidence type="ECO:0000256" key="7">
    <source>
        <dbReference type="ARBA" id="ARBA00022763"/>
    </source>
</evidence>
<feature type="domain" description="SprT-like" evidence="16">
    <location>
        <begin position="4"/>
        <end position="176"/>
    </location>
</feature>
<evidence type="ECO:0000256" key="2">
    <source>
        <dbReference type="ARBA" id="ARBA00004286"/>
    </source>
</evidence>
<dbReference type="Pfam" id="PF10263">
    <property type="entry name" value="SprT-like"/>
    <property type="match status" value="1"/>
</dbReference>
<evidence type="ECO:0000256" key="15">
    <source>
        <dbReference type="SAM" id="MobiDB-lite"/>
    </source>
</evidence>
<evidence type="ECO:0000259" key="16">
    <source>
        <dbReference type="SMART" id="SM00731"/>
    </source>
</evidence>
<dbReference type="InterPro" id="IPR044245">
    <property type="entry name" value="Spartan"/>
</dbReference>
<dbReference type="SMART" id="SM00734">
    <property type="entry name" value="ZnF_Rad18"/>
    <property type="match status" value="1"/>
</dbReference>
<keyword evidence="4" id="KW-0158">Chromosome</keyword>
<evidence type="ECO:0000256" key="10">
    <source>
        <dbReference type="ARBA" id="ARBA00022833"/>
    </source>
</evidence>
<evidence type="ECO:0000313" key="18">
    <source>
        <dbReference type="EMBL" id="ROT68455.1"/>
    </source>
</evidence>
<evidence type="ECO:0000256" key="3">
    <source>
        <dbReference type="ARBA" id="ARBA00010724"/>
    </source>
</evidence>
<dbReference type="InterPro" id="IPR006640">
    <property type="entry name" value="SprT-like_domain"/>
</dbReference>
<keyword evidence="5" id="KW-0645">Protease</keyword>
<keyword evidence="9" id="KW-0378">Hydrolase</keyword>
<name>A0A3R7LZ35_PENVA</name>
<evidence type="ECO:0000256" key="4">
    <source>
        <dbReference type="ARBA" id="ARBA00022454"/>
    </source>
</evidence>
<dbReference type="GO" id="GO:0031593">
    <property type="term" value="F:polyubiquitin modification-dependent protein binding"/>
    <property type="evidence" value="ECO:0007669"/>
    <property type="project" value="TreeGrafter"/>
</dbReference>
<dbReference type="EMBL" id="QCYY01002664">
    <property type="protein sequence ID" value="ROT68455.1"/>
    <property type="molecule type" value="Genomic_DNA"/>
</dbReference>
<dbReference type="GO" id="GO:0008270">
    <property type="term" value="F:zinc ion binding"/>
    <property type="evidence" value="ECO:0007669"/>
    <property type="project" value="UniProtKB-KW"/>
</dbReference>
<dbReference type="OrthoDB" id="5236983at2759"/>
<evidence type="ECO:0000259" key="17">
    <source>
        <dbReference type="SMART" id="SM00734"/>
    </source>
</evidence>
<keyword evidence="8" id="KW-0863">Zinc-finger</keyword>
<evidence type="ECO:0000256" key="11">
    <source>
        <dbReference type="ARBA" id="ARBA00023049"/>
    </source>
</evidence>
<dbReference type="SMART" id="SM00731">
    <property type="entry name" value="SprT"/>
    <property type="match status" value="1"/>
</dbReference>
<feature type="compositionally biased region" description="Basic and acidic residues" evidence="15">
    <location>
        <begin position="203"/>
        <end position="219"/>
    </location>
</feature>
<dbReference type="GO" id="GO:0006508">
    <property type="term" value="P:proteolysis"/>
    <property type="evidence" value="ECO:0007669"/>
    <property type="project" value="UniProtKB-KW"/>
</dbReference>
<keyword evidence="12" id="KW-0234">DNA repair</keyword>
<dbReference type="GO" id="GO:0003697">
    <property type="term" value="F:single-stranded DNA binding"/>
    <property type="evidence" value="ECO:0007669"/>
    <property type="project" value="InterPro"/>
</dbReference>
<comment type="similarity">
    <text evidence="3">Belongs to the Spartan family.</text>
</comment>
<evidence type="ECO:0000313" key="19">
    <source>
        <dbReference type="Proteomes" id="UP000283509"/>
    </source>
</evidence>
<feature type="domain" description="UBZ4-type" evidence="17">
    <location>
        <begin position="223"/>
        <end position="246"/>
    </location>
</feature>
<dbReference type="GO" id="GO:0006281">
    <property type="term" value="P:DNA repair"/>
    <property type="evidence" value="ECO:0007669"/>
    <property type="project" value="UniProtKB-KW"/>
</dbReference>
<protein>
    <recommendedName>
        <fullName evidence="14">Protein with SprT-like domain at the N terminus</fullName>
    </recommendedName>
</protein>
<dbReference type="PANTHER" id="PTHR21220">
    <property type="entry name" value="DNA-DEPENDENT METALLOPROTEASE SPRTN"/>
    <property type="match status" value="1"/>
</dbReference>
<keyword evidence="10" id="KW-0862">Zinc</keyword>
<dbReference type="InterPro" id="IPR055220">
    <property type="entry name" value="SPRTN_ZBD"/>
</dbReference>
<keyword evidence="7" id="KW-0227">DNA damage</keyword>
<dbReference type="STRING" id="6689.A0A3R7LZ35"/>
<keyword evidence="6" id="KW-0479">Metal-binding</keyword>
<keyword evidence="13" id="KW-0539">Nucleus</keyword>
<keyword evidence="11" id="KW-0482">Metalloprotease</keyword>
<dbReference type="GO" id="GO:0004222">
    <property type="term" value="F:metalloendopeptidase activity"/>
    <property type="evidence" value="ECO:0007669"/>
    <property type="project" value="InterPro"/>
</dbReference>
<comment type="caution">
    <text evidence="18">The sequence shown here is derived from an EMBL/GenBank/DDBJ whole genome shotgun (WGS) entry which is preliminary data.</text>
</comment>
<accession>A0A3R7LZ35</accession>
<dbReference type="Proteomes" id="UP000283509">
    <property type="component" value="Unassembled WGS sequence"/>
</dbReference>
<dbReference type="Pfam" id="PF22934">
    <property type="entry name" value="SPRTN_ZBD"/>
    <property type="match status" value="1"/>
</dbReference>
<evidence type="ECO:0000256" key="14">
    <source>
        <dbReference type="ARBA" id="ARBA00030396"/>
    </source>
</evidence>
<sequence>MADPKVLSLFNEFNKKYFWGKLDKVKVTWSPRMTLCAGKTAYKVRGRSFSSCTIRLSQPLLTQRPHSDTVNTLLHEMIHAYLHVTQGLNYRDSHGPEFRKHMKRINILHGSKITIYHNFHREVNKFRIHVYRCDGPCVSRRPFYGVLRRAIERPPGPTDRWWQRHAKECGGTFHKIEVVLAAEMKLHLQYCIDSDDEDDESFDDRNNKVSEGRDFEDKPRPGIVSCPSCMERVREEQIQEHLDQCLTFLAEEF</sequence>
<evidence type="ECO:0000256" key="13">
    <source>
        <dbReference type="ARBA" id="ARBA00023242"/>
    </source>
</evidence>
<proteinExistence type="inferred from homology"/>
<evidence type="ECO:0000256" key="5">
    <source>
        <dbReference type="ARBA" id="ARBA00022670"/>
    </source>
</evidence>
<evidence type="ECO:0000256" key="6">
    <source>
        <dbReference type="ARBA" id="ARBA00022723"/>
    </source>
</evidence>
<dbReference type="GO" id="GO:0005634">
    <property type="term" value="C:nucleus"/>
    <property type="evidence" value="ECO:0007669"/>
    <property type="project" value="UniProtKB-SubCell"/>
</dbReference>